<feature type="compositionally biased region" description="Basic and acidic residues" evidence="1">
    <location>
        <begin position="13"/>
        <end position="25"/>
    </location>
</feature>
<reference evidence="2 3" key="1">
    <citation type="submission" date="2018-11" db="EMBL/GenBank/DDBJ databases">
        <authorList>
            <consortium name="Pathogen Informatics"/>
        </authorList>
    </citation>
    <scope>NUCLEOTIDE SEQUENCE [LARGE SCALE GENOMIC DNA]</scope>
    <source>
        <strain evidence="2 3">Zambia</strain>
    </source>
</reference>
<feature type="region of interest" description="Disordered" evidence="1">
    <location>
        <begin position="69"/>
        <end position="91"/>
    </location>
</feature>
<sequence>MKHKKTTINNSRARTERERVKAQPEYTEVNKQKYVEDLATLVNKTATEGNMEQLYDTTKKLVEKYSKPERAVNDKEGKAITEIQGQRNRWM</sequence>
<dbReference type="Proteomes" id="UP000277204">
    <property type="component" value="Unassembled WGS sequence"/>
</dbReference>
<evidence type="ECO:0000313" key="2">
    <source>
        <dbReference type="EMBL" id="VDO70001.1"/>
    </source>
</evidence>
<gene>
    <name evidence="2" type="ORF">SMRZ_LOCUS6226</name>
</gene>
<accession>A0A183LR01</accession>
<keyword evidence="3" id="KW-1185">Reference proteome</keyword>
<feature type="compositionally biased region" description="Basic and acidic residues" evidence="1">
    <location>
        <begin position="69"/>
        <end position="79"/>
    </location>
</feature>
<dbReference type="AlphaFoldDB" id="A0A183LR01"/>
<proteinExistence type="predicted"/>
<protein>
    <submittedName>
        <fullName evidence="2">Uncharacterized protein</fullName>
    </submittedName>
</protein>
<feature type="region of interest" description="Disordered" evidence="1">
    <location>
        <begin position="1"/>
        <end position="25"/>
    </location>
</feature>
<organism evidence="2 3">
    <name type="scientific">Schistosoma margrebowiei</name>
    <dbReference type="NCBI Taxonomy" id="48269"/>
    <lineage>
        <taxon>Eukaryota</taxon>
        <taxon>Metazoa</taxon>
        <taxon>Spiralia</taxon>
        <taxon>Lophotrochozoa</taxon>
        <taxon>Platyhelminthes</taxon>
        <taxon>Trematoda</taxon>
        <taxon>Digenea</taxon>
        <taxon>Strigeidida</taxon>
        <taxon>Schistosomatoidea</taxon>
        <taxon>Schistosomatidae</taxon>
        <taxon>Schistosoma</taxon>
    </lineage>
</organism>
<name>A0A183LR01_9TREM</name>
<dbReference type="EMBL" id="UZAI01002280">
    <property type="protein sequence ID" value="VDO70001.1"/>
    <property type="molecule type" value="Genomic_DNA"/>
</dbReference>
<evidence type="ECO:0000256" key="1">
    <source>
        <dbReference type="SAM" id="MobiDB-lite"/>
    </source>
</evidence>
<evidence type="ECO:0000313" key="3">
    <source>
        <dbReference type="Proteomes" id="UP000277204"/>
    </source>
</evidence>